<reference evidence="3" key="1">
    <citation type="submission" date="2021-01" db="EMBL/GenBank/DDBJ databases">
        <title>Intestinitalea alba gen. nov., sp. nov., a novel genus of the family Enterobacteriaceae, isolated from the gut of the plastic-eating mealworm Tenebrio molitor L.</title>
        <authorList>
            <person name="Yang Y."/>
        </authorList>
    </citation>
    <scope>NUCLEOTIDE SEQUENCE</scope>
    <source>
        <strain evidence="3">BIT-L3</strain>
    </source>
</reference>
<dbReference type="AlphaFoldDB" id="A0A8K0V4P4"/>
<evidence type="ECO:0000313" key="4">
    <source>
        <dbReference type="Proteomes" id="UP000659047"/>
    </source>
</evidence>
<keyword evidence="2" id="KW-0012">Acyltransferase</keyword>
<accession>A0A8K0V4P4</accession>
<dbReference type="GO" id="GO:0031640">
    <property type="term" value="P:killing of cells of another organism"/>
    <property type="evidence" value="ECO:0007669"/>
    <property type="project" value="UniProtKB-KW"/>
</dbReference>
<proteinExistence type="inferred from homology"/>
<organism evidence="3 4">
    <name type="scientific">Tenebrionibacter intestinalis</name>
    <dbReference type="NCBI Taxonomy" id="2799638"/>
    <lineage>
        <taxon>Bacteria</taxon>
        <taxon>Pseudomonadati</taxon>
        <taxon>Pseudomonadota</taxon>
        <taxon>Gammaproteobacteria</taxon>
        <taxon>Enterobacterales</taxon>
        <taxon>Enterobacteriaceae</taxon>
        <taxon>Tenebrionibacter/Tenebrionicola group</taxon>
        <taxon>Tenebrionibacter</taxon>
    </lineage>
</organism>
<dbReference type="Proteomes" id="UP000659047">
    <property type="component" value="Unassembled WGS sequence"/>
</dbReference>
<keyword evidence="2" id="KW-0204">Cytolysis</keyword>
<dbReference type="InterPro" id="IPR003996">
    <property type="entry name" value="RTX_toxin-activating_protC_bac"/>
</dbReference>
<comment type="function">
    <text evidence="2">Involved in fatty acylation of protoxin at internal lysine residues, thereby converting it to the active toxin.</text>
</comment>
<gene>
    <name evidence="3" type="ORF">JJB97_17100</name>
</gene>
<name>A0A8K0V4P4_9ENTR</name>
<dbReference type="RefSeq" id="WP_238715305.1">
    <property type="nucleotide sequence ID" value="NZ_JAEPBH010000072.1"/>
</dbReference>
<dbReference type="GO" id="GO:0005737">
    <property type="term" value="C:cytoplasm"/>
    <property type="evidence" value="ECO:0007669"/>
    <property type="project" value="UniProtKB-SubCell"/>
</dbReference>
<protein>
    <recommendedName>
        <fullName evidence="2">RTX toxin-activating lysine-acyltransferase</fullName>
        <ecNumber evidence="2">2.3.1.-</ecNumber>
    </recommendedName>
</protein>
<dbReference type="EC" id="2.3.1.-" evidence="2"/>
<dbReference type="GO" id="GO:0009404">
    <property type="term" value="P:toxin metabolic process"/>
    <property type="evidence" value="ECO:0007669"/>
    <property type="project" value="UniProtKB-UniRule"/>
</dbReference>
<evidence type="ECO:0000313" key="3">
    <source>
        <dbReference type="EMBL" id="MBK4717008.1"/>
    </source>
</evidence>
<dbReference type="Pfam" id="PF02794">
    <property type="entry name" value="HlyC"/>
    <property type="match status" value="1"/>
</dbReference>
<keyword evidence="2" id="KW-0963">Cytoplasm</keyword>
<sequence length="175" mass="20417">MRCGDFDIQAPLLFGGQVSEAEILGAAVWLWMHSPMHRDAPLHALPTVLLPVIKHQQYALVSQGERPVFFLSWMWLNAQSETRYLTEPVVMIREEDWRSGDRMWLRDFIAPFGHTREMSRLLRQDILPDACARYLWHRGESVRPCIKTFRGNHVSREAFRAWKRHSAPLSGLIHC</sequence>
<comment type="caution">
    <text evidence="3">The sequence shown here is derived from an EMBL/GenBank/DDBJ whole genome shotgun (WGS) entry which is preliminary data.</text>
</comment>
<evidence type="ECO:0000256" key="1">
    <source>
        <dbReference type="ARBA" id="ARBA00005686"/>
    </source>
</evidence>
<dbReference type="PRINTS" id="PR01489">
    <property type="entry name" value="RTXTOXINC"/>
</dbReference>
<keyword evidence="2" id="KW-0808">Transferase</keyword>
<comment type="similarity">
    <text evidence="1 2">Belongs to the RTX toxin acyltransferase family.</text>
</comment>
<keyword evidence="4" id="KW-1185">Reference proteome</keyword>
<dbReference type="EMBL" id="JAEPBH010000072">
    <property type="protein sequence ID" value="MBK4717008.1"/>
    <property type="molecule type" value="Genomic_DNA"/>
</dbReference>
<comment type="subcellular location">
    <subcellularLocation>
        <location evidence="2">Cytoplasm</location>
    </subcellularLocation>
</comment>
<dbReference type="GO" id="GO:0016746">
    <property type="term" value="F:acyltransferase activity"/>
    <property type="evidence" value="ECO:0007669"/>
    <property type="project" value="UniProtKB-UniRule"/>
</dbReference>
<evidence type="ECO:0000256" key="2">
    <source>
        <dbReference type="RuleBase" id="RU368102"/>
    </source>
</evidence>